<dbReference type="NCBIfam" id="NF046062">
    <property type="entry name" value="citrull_CtlX"/>
    <property type="match status" value="1"/>
</dbReference>
<reference evidence="1 2" key="1">
    <citation type="submission" date="2019-03" db="EMBL/GenBank/DDBJ databases">
        <title>Porphyromonas levii Isolated from the Uterus of Dairy Cows.</title>
        <authorList>
            <person name="Francis A.M."/>
        </authorList>
    </citation>
    <scope>NUCLEOTIDE SEQUENCE [LARGE SCALE GENOMIC DNA]</scope>
    <source>
        <strain evidence="1 2">AF5678</strain>
    </source>
</reference>
<accession>A0A4Y8WSR2</accession>
<sequence length="309" mass="35408">MERARQQTTDRVFMVRPCRFLANPETLGDNHFQVAERETDDANERARREFDSFVELLRTHGVEVVVAEDTPEPHTPDSIFPNNWFLTDDEGHLTLFKMYAPSRDAESHKTVLFNRLLEVCQPQDIWDMRPISEEIGEVLEGTGTMIIDRPHRVIYACRSHRMSERLLEMVCQRFGYTAEVFDALDRDGKPIYHTNVMMALAEDVAVICVASVPEEQRGRVLTSLRSSGHEICDITMEQVYQFAGNMLSVRNREGKQFMVMSQRALASLTDEQRAMIEKSMTIIAPSLTTIEDLGGGSARCMMGELYRYD</sequence>
<dbReference type="PANTHER" id="PTHR43224:SF1">
    <property type="entry name" value="AMIDINOTRANSFERASE"/>
    <property type="match status" value="1"/>
</dbReference>
<organism evidence="1 2">
    <name type="scientific">Porphyromonas levii</name>
    <dbReference type="NCBI Taxonomy" id="28114"/>
    <lineage>
        <taxon>Bacteria</taxon>
        <taxon>Pseudomonadati</taxon>
        <taxon>Bacteroidota</taxon>
        <taxon>Bacteroidia</taxon>
        <taxon>Bacteroidales</taxon>
        <taxon>Porphyromonadaceae</taxon>
        <taxon>Porphyromonas</taxon>
    </lineage>
</organism>
<protein>
    <submittedName>
        <fullName evidence="1">Amidinotransferase</fullName>
    </submittedName>
</protein>
<proteinExistence type="predicted"/>
<dbReference type="RefSeq" id="WP_134849247.1">
    <property type="nucleotide sequence ID" value="NZ_CP197400.1"/>
</dbReference>
<dbReference type="AlphaFoldDB" id="A0A4Y8WSR2"/>
<dbReference type="Proteomes" id="UP000297225">
    <property type="component" value="Unassembled WGS sequence"/>
</dbReference>
<dbReference type="PANTHER" id="PTHR43224">
    <property type="entry name" value="AMIDINOTRANSFERASE"/>
    <property type="match status" value="1"/>
</dbReference>
<comment type="caution">
    <text evidence="1">The sequence shown here is derived from an EMBL/GenBank/DDBJ whole genome shotgun (WGS) entry which is preliminary data.</text>
</comment>
<dbReference type="SUPFAM" id="SSF55909">
    <property type="entry name" value="Pentein"/>
    <property type="match status" value="1"/>
</dbReference>
<dbReference type="InterPro" id="IPR014541">
    <property type="entry name" value="Amdntrnsf_FN0238"/>
</dbReference>
<dbReference type="OrthoDB" id="9788268at2"/>
<dbReference type="Pfam" id="PF19420">
    <property type="entry name" value="DDAH_eukar"/>
    <property type="match status" value="1"/>
</dbReference>
<evidence type="ECO:0000313" key="2">
    <source>
        <dbReference type="Proteomes" id="UP000297225"/>
    </source>
</evidence>
<name>A0A4Y8WSR2_9PORP</name>
<dbReference type="STRING" id="1122973.GCA_000379925_01626"/>
<keyword evidence="1" id="KW-0808">Transferase</keyword>
<keyword evidence="2" id="KW-1185">Reference proteome</keyword>
<dbReference type="EMBL" id="SPNC01000017">
    <property type="protein sequence ID" value="TFH96555.1"/>
    <property type="molecule type" value="Genomic_DNA"/>
</dbReference>
<gene>
    <name evidence="1" type="ORF">E4P47_02075</name>
</gene>
<dbReference type="GO" id="GO:0016740">
    <property type="term" value="F:transferase activity"/>
    <property type="evidence" value="ECO:0007669"/>
    <property type="project" value="UniProtKB-KW"/>
</dbReference>
<dbReference type="PIRSF" id="PIRSF028188">
    <property type="entry name" value="Amdntrnsf_FN0238"/>
    <property type="match status" value="1"/>
</dbReference>
<dbReference type="Gene3D" id="3.75.10.10">
    <property type="entry name" value="L-arginine/glycine Amidinotransferase, Chain A"/>
    <property type="match status" value="1"/>
</dbReference>
<evidence type="ECO:0000313" key="1">
    <source>
        <dbReference type="EMBL" id="TFH96555.1"/>
    </source>
</evidence>